<organism evidence="1 2">
    <name type="scientific">Symbiodinium pilosum</name>
    <name type="common">Dinoflagellate</name>
    <dbReference type="NCBI Taxonomy" id="2952"/>
    <lineage>
        <taxon>Eukaryota</taxon>
        <taxon>Sar</taxon>
        <taxon>Alveolata</taxon>
        <taxon>Dinophyceae</taxon>
        <taxon>Suessiales</taxon>
        <taxon>Symbiodiniaceae</taxon>
        <taxon>Symbiodinium</taxon>
    </lineage>
</organism>
<reference evidence="1" key="1">
    <citation type="submission" date="2021-02" db="EMBL/GenBank/DDBJ databases">
        <authorList>
            <person name="Dougan E. K."/>
            <person name="Rhodes N."/>
            <person name="Thang M."/>
            <person name="Chan C."/>
        </authorList>
    </citation>
    <scope>NUCLEOTIDE SEQUENCE</scope>
</reference>
<gene>
    <name evidence="1" type="primary">PDE8A</name>
    <name evidence="1" type="ORF">SPIL2461_LOCUS1925</name>
</gene>
<keyword evidence="2" id="KW-1185">Reference proteome</keyword>
<dbReference type="AlphaFoldDB" id="A0A812JAM1"/>
<feature type="non-terminal residue" evidence="1">
    <location>
        <position position="1"/>
    </location>
</feature>
<sequence>SCRHLGKFSDPFRHRMAKILDGTVVVLLAADILVRAYQWHPGDLLYRDPEEDTAGRMVQLPGKSLQD</sequence>
<dbReference type="EMBL" id="CAJNIZ010001998">
    <property type="protein sequence ID" value="CAE7204337.1"/>
    <property type="molecule type" value="Genomic_DNA"/>
</dbReference>
<dbReference type="Proteomes" id="UP000649617">
    <property type="component" value="Unassembled WGS sequence"/>
</dbReference>
<protein>
    <submittedName>
        <fullName evidence="1">PDE8A protein</fullName>
    </submittedName>
</protein>
<evidence type="ECO:0000313" key="2">
    <source>
        <dbReference type="Proteomes" id="UP000649617"/>
    </source>
</evidence>
<comment type="caution">
    <text evidence="1">The sequence shown here is derived from an EMBL/GenBank/DDBJ whole genome shotgun (WGS) entry which is preliminary data.</text>
</comment>
<evidence type="ECO:0000313" key="1">
    <source>
        <dbReference type="EMBL" id="CAE7204337.1"/>
    </source>
</evidence>
<feature type="non-terminal residue" evidence="1">
    <location>
        <position position="67"/>
    </location>
</feature>
<accession>A0A812JAM1</accession>
<name>A0A812JAM1_SYMPI</name>
<proteinExistence type="predicted"/>